<keyword evidence="3" id="KW-0326">Glycosidase</keyword>
<dbReference type="GO" id="GO:0004553">
    <property type="term" value="F:hydrolase activity, hydrolyzing O-glycosyl compounds"/>
    <property type="evidence" value="ECO:0007669"/>
    <property type="project" value="InterPro"/>
</dbReference>
<evidence type="ECO:0000256" key="6">
    <source>
        <dbReference type="SAM" id="SignalP"/>
    </source>
</evidence>
<feature type="site" description="Important for catalytic activity, responsible for pKa modulation of the active site Glu and correct orientation of both the proton donor and substrate" evidence="5">
    <location>
        <position position="159"/>
    </location>
</feature>
<dbReference type="PANTHER" id="PTHR42812">
    <property type="entry name" value="BETA-XYLOSIDASE"/>
    <property type="match status" value="1"/>
</dbReference>
<dbReference type="InterPro" id="IPR013320">
    <property type="entry name" value="ConA-like_dom_sf"/>
</dbReference>
<dbReference type="SUPFAM" id="SSF49899">
    <property type="entry name" value="Concanavalin A-like lectins/glucanases"/>
    <property type="match status" value="1"/>
</dbReference>
<proteinExistence type="inferred from homology"/>
<feature type="signal peptide" evidence="6">
    <location>
        <begin position="1"/>
        <end position="28"/>
    </location>
</feature>
<evidence type="ECO:0000256" key="2">
    <source>
        <dbReference type="ARBA" id="ARBA00022801"/>
    </source>
</evidence>
<evidence type="ECO:0000256" key="5">
    <source>
        <dbReference type="PIRSR" id="PIRSR606710-2"/>
    </source>
</evidence>
<dbReference type="Proteomes" id="UP001218638">
    <property type="component" value="Chromosome"/>
</dbReference>
<dbReference type="AlphaFoldDB" id="A0AAE9ZZ33"/>
<protein>
    <submittedName>
        <fullName evidence="8">Glycoside hydrolase 43 family protein</fullName>
    </submittedName>
</protein>
<dbReference type="Pfam" id="PF04616">
    <property type="entry name" value="Glyco_hydro_43"/>
    <property type="match status" value="1"/>
</dbReference>
<dbReference type="SUPFAM" id="SSF75005">
    <property type="entry name" value="Arabinanase/levansucrase/invertase"/>
    <property type="match status" value="1"/>
</dbReference>
<dbReference type="Pfam" id="PF17851">
    <property type="entry name" value="GH43_C2"/>
    <property type="match status" value="1"/>
</dbReference>
<dbReference type="RefSeq" id="WP_330931789.1">
    <property type="nucleotide sequence ID" value="NZ_CP119075.1"/>
</dbReference>
<evidence type="ECO:0000313" key="9">
    <source>
        <dbReference type="Proteomes" id="UP001218638"/>
    </source>
</evidence>
<dbReference type="Gene3D" id="2.60.120.200">
    <property type="match status" value="1"/>
</dbReference>
<dbReference type="Gene3D" id="2.115.10.20">
    <property type="entry name" value="Glycosyl hydrolase domain, family 43"/>
    <property type="match status" value="1"/>
</dbReference>
<dbReference type="InterPro" id="IPR006710">
    <property type="entry name" value="Glyco_hydro_43"/>
</dbReference>
<feature type="active site" description="Proton donor" evidence="4">
    <location>
        <position position="207"/>
    </location>
</feature>
<keyword evidence="9" id="KW-1185">Reference proteome</keyword>
<dbReference type="CDD" id="cd09001">
    <property type="entry name" value="GH43_FsAxh1-like"/>
    <property type="match status" value="1"/>
</dbReference>
<reference evidence="8" key="1">
    <citation type="submission" date="2023-03" db="EMBL/GenBank/DDBJ databases">
        <title>Lomoglobus Profundus gen. nov., sp. nov., a novel member of the phylum Verrucomicrobia, isolated from deep-marine sediment of South China Sea.</title>
        <authorList>
            <person name="Ahmad T."/>
            <person name="Ishaq S.E."/>
            <person name="Wang F."/>
        </authorList>
    </citation>
    <scope>NUCLEOTIDE SEQUENCE</scope>
    <source>
        <strain evidence="8">LMO-M01</strain>
    </source>
</reference>
<dbReference type="InterPro" id="IPR023296">
    <property type="entry name" value="Glyco_hydro_beta-prop_sf"/>
</dbReference>
<sequence>MPRCFALKLKPYRLLGGILISSLLPVIAAAWQADNGDGTFTNPALYADYPDPDVIRVGEDFYFASTTFVNAPGLTILHSQDLINWEIVSHVIDRLDGRPEYDMDGGTAYRSGVFAPSLRYHDGTFYVVVTPVGQNTRVYRADSAAGPWTSTELDRAAFDPGFFIDDDGTGYIATSGGWDGTVTLLTLNDDFTAVVASQDIFYNQGAEGSKVVKRDDWYYMFHSIPSQLALTVSRARSLTGSWETRPQIDDTTGGHQGAVVDLPDGTFYGFVMVDSGAIGRMTNFSPIFWENDWPVWGTPDAPGRVPATAPKPVASEHLRQPATNDEFTSPTLGLQWQWNHNPDDSRWSLADRPGFLRLRSTTADAFWMARNTLIQKGQGPWSRGEVKIDVSALAAGDIAGFGTLGKINGHIAVTRDHRGDLALSMHIINDGESAETRVEHRAFSGSTLHLRTELDFRTNRATCSYSADGVNWQELGGSFAIAFDWRTGTFQGIQFALFCHNPSPSDGYIDIDYFHFSDSGPPELIVGQPVLIRAIGPTLADFGITNALPDPSITIFSGPTIRAENDDWNEAANASVIAATAQTLGGFSLPANSADAAVYAGFEPGAYTAYVSGSADTDGVVLLEIYNTASVHSRLVNLSARADAGTGENVLVAGFALSGDGATSLLIRAVGPQLVDFGVRNTMANPQLTLFDGTTPILTNDDWSNAPNLEALTAASATVGAFPLDPDSHDAALLVSLMPGTYTAQASGVAGTTGNVLVEVYAVP</sequence>
<name>A0AAE9ZZ33_9BACT</name>
<dbReference type="GO" id="GO:0005975">
    <property type="term" value="P:carbohydrate metabolic process"/>
    <property type="evidence" value="ECO:0007669"/>
    <property type="project" value="InterPro"/>
</dbReference>
<evidence type="ECO:0000256" key="3">
    <source>
        <dbReference type="ARBA" id="ARBA00023295"/>
    </source>
</evidence>
<feature type="chain" id="PRO_5042076101" evidence="6">
    <location>
        <begin position="29"/>
        <end position="764"/>
    </location>
</feature>
<feature type="active site" description="Proton acceptor" evidence="4">
    <location>
        <position position="51"/>
    </location>
</feature>
<feature type="domain" description="Beta-xylosidase C-terminal Concanavalin A-like" evidence="7">
    <location>
        <begin position="324"/>
        <end position="516"/>
    </location>
</feature>
<keyword evidence="2 8" id="KW-0378">Hydrolase</keyword>
<keyword evidence="6" id="KW-0732">Signal</keyword>
<organism evidence="8 9">
    <name type="scientific">Synoicihabitans lomoniglobus</name>
    <dbReference type="NCBI Taxonomy" id="2909285"/>
    <lineage>
        <taxon>Bacteria</taxon>
        <taxon>Pseudomonadati</taxon>
        <taxon>Verrucomicrobiota</taxon>
        <taxon>Opitutia</taxon>
        <taxon>Opitutales</taxon>
        <taxon>Opitutaceae</taxon>
        <taxon>Synoicihabitans</taxon>
    </lineage>
</organism>
<evidence type="ECO:0000256" key="1">
    <source>
        <dbReference type="ARBA" id="ARBA00009865"/>
    </source>
</evidence>
<dbReference type="InterPro" id="IPR041542">
    <property type="entry name" value="GH43_C2"/>
</dbReference>
<evidence type="ECO:0000313" key="8">
    <source>
        <dbReference type="EMBL" id="WED63112.1"/>
    </source>
</evidence>
<accession>A0AAE9ZZ33</accession>
<gene>
    <name evidence="8" type="ORF">PXH66_12300</name>
</gene>
<evidence type="ECO:0000256" key="4">
    <source>
        <dbReference type="PIRSR" id="PIRSR606710-1"/>
    </source>
</evidence>
<dbReference type="PANTHER" id="PTHR42812:SF12">
    <property type="entry name" value="BETA-XYLOSIDASE-RELATED"/>
    <property type="match status" value="1"/>
</dbReference>
<dbReference type="KEGG" id="slom:PXH66_12300"/>
<dbReference type="InterPro" id="IPR051795">
    <property type="entry name" value="Glycosyl_Hydrlase_43"/>
</dbReference>
<evidence type="ECO:0000259" key="7">
    <source>
        <dbReference type="Pfam" id="PF17851"/>
    </source>
</evidence>
<dbReference type="EMBL" id="CP119075">
    <property type="protein sequence ID" value="WED63112.1"/>
    <property type="molecule type" value="Genomic_DNA"/>
</dbReference>
<comment type="similarity">
    <text evidence="1">Belongs to the glycosyl hydrolase 43 family.</text>
</comment>